<evidence type="ECO:0000313" key="2">
    <source>
        <dbReference type="Proteomes" id="UP000319143"/>
    </source>
</evidence>
<reference evidence="1 2" key="1">
    <citation type="submission" date="2019-02" db="EMBL/GenBank/DDBJ databases">
        <title>Deep-cultivation of Planctomycetes and their phenomic and genomic characterization uncovers novel biology.</title>
        <authorList>
            <person name="Wiegand S."/>
            <person name="Jogler M."/>
            <person name="Boedeker C."/>
            <person name="Pinto D."/>
            <person name="Vollmers J."/>
            <person name="Rivas-Marin E."/>
            <person name="Kohn T."/>
            <person name="Peeters S.H."/>
            <person name="Heuer A."/>
            <person name="Rast P."/>
            <person name="Oberbeckmann S."/>
            <person name="Bunk B."/>
            <person name="Jeske O."/>
            <person name="Meyerdierks A."/>
            <person name="Storesund J.E."/>
            <person name="Kallscheuer N."/>
            <person name="Luecker S."/>
            <person name="Lage O.M."/>
            <person name="Pohl T."/>
            <person name="Merkel B.J."/>
            <person name="Hornburger P."/>
            <person name="Mueller R.-W."/>
            <person name="Bruemmer F."/>
            <person name="Labrenz M."/>
            <person name="Spormann A.M."/>
            <person name="Op Den Camp H."/>
            <person name="Overmann J."/>
            <person name="Amann R."/>
            <person name="Jetten M.S.M."/>
            <person name="Mascher T."/>
            <person name="Medema M.H."/>
            <person name="Devos D.P."/>
            <person name="Kaster A.-K."/>
            <person name="Ovreas L."/>
            <person name="Rohde M."/>
            <person name="Galperin M.Y."/>
            <person name="Jogler C."/>
        </authorList>
    </citation>
    <scope>NUCLEOTIDE SEQUENCE [LARGE SCALE GENOMIC DNA]</scope>
    <source>
        <strain evidence="1 2">Poly41</strain>
    </source>
</reference>
<dbReference type="Gene3D" id="2.30.110.20">
    <property type="entry name" value="Hcp1-like"/>
    <property type="match status" value="1"/>
</dbReference>
<proteinExistence type="predicted"/>
<comment type="caution">
    <text evidence="1">The sequence shown here is derived from an EMBL/GenBank/DDBJ whole genome shotgun (WGS) entry which is preliminary data.</text>
</comment>
<name>A0A5C6D8A7_9BACT</name>
<dbReference type="EMBL" id="SJPV01000014">
    <property type="protein sequence ID" value="TWU31937.1"/>
    <property type="molecule type" value="Genomic_DNA"/>
</dbReference>
<dbReference type="Proteomes" id="UP000319143">
    <property type="component" value="Unassembled WGS sequence"/>
</dbReference>
<dbReference type="AlphaFoldDB" id="A0A5C6D8A7"/>
<dbReference type="Pfam" id="PF05638">
    <property type="entry name" value="T6SS_HCP"/>
    <property type="match status" value="1"/>
</dbReference>
<dbReference type="NCBIfam" id="TIGR03344">
    <property type="entry name" value="VI_effect_Hcp1"/>
    <property type="match status" value="1"/>
</dbReference>
<evidence type="ECO:0000313" key="1">
    <source>
        <dbReference type="EMBL" id="TWU31937.1"/>
    </source>
</evidence>
<dbReference type="InterPro" id="IPR053165">
    <property type="entry name" value="HSI-I_assembly_Hcp1"/>
</dbReference>
<keyword evidence="2" id="KW-1185">Reference proteome</keyword>
<organism evidence="1 2">
    <name type="scientific">Novipirellula artificiosorum</name>
    <dbReference type="NCBI Taxonomy" id="2528016"/>
    <lineage>
        <taxon>Bacteria</taxon>
        <taxon>Pseudomonadati</taxon>
        <taxon>Planctomycetota</taxon>
        <taxon>Planctomycetia</taxon>
        <taxon>Pirellulales</taxon>
        <taxon>Pirellulaceae</taxon>
        <taxon>Novipirellula</taxon>
    </lineage>
</organism>
<dbReference type="PANTHER" id="PTHR36152">
    <property type="entry name" value="CYTOPLASMIC PROTEIN-RELATED"/>
    <property type="match status" value="1"/>
</dbReference>
<dbReference type="InterPro" id="IPR036624">
    <property type="entry name" value="Hcp1-lik_sf"/>
</dbReference>
<gene>
    <name evidence="1" type="ORF">Poly41_58250</name>
</gene>
<dbReference type="SUPFAM" id="SSF141452">
    <property type="entry name" value="Hcp1-like"/>
    <property type="match status" value="1"/>
</dbReference>
<accession>A0A5C6D8A7</accession>
<evidence type="ECO:0008006" key="3">
    <source>
        <dbReference type="Google" id="ProtNLM"/>
    </source>
</evidence>
<dbReference type="PANTHER" id="PTHR36152:SF1">
    <property type="entry name" value="UBIQUITIN-LIKE DOMAIN-CONTAINING PROTEIN"/>
    <property type="match status" value="1"/>
</dbReference>
<protein>
    <recommendedName>
        <fullName evidence="3">Major exported protein</fullName>
    </recommendedName>
</protein>
<dbReference type="OrthoDB" id="4865570at2"/>
<dbReference type="InterPro" id="IPR008514">
    <property type="entry name" value="T6SS_Hcp"/>
</dbReference>
<dbReference type="RefSeq" id="WP_146530583.1">
    <property type="nucleotide sequence ID" value="NZ_SJPV01000014.1"/>
</dbReference>
<sequence length="160" mass="17649">MAAYIKFDGVDGECLDKDHKKWSDLLSFSQGVHKPGGGATGSTRRRGDTILEDIQCVKELDKSSPKIAEAVCKGKVFPKVEIELTASYTDAGRVTYYRYELKNVSVTSYQIGGAGQADDVPTENFSLNFEEIKVTYTENDSAGKKKGNVEYSWKVEEGES</sequence>